<keyword evidence="1" id="KW-0941">Suppressor of RNA silencing</keyword>
<dbReference type="InterPro" id="IPR006755">
    <property type="entry name" value="Virus_P0"/>
</dbReference>
<evidence type="ECO:0000313" key="5">
    <source>
        <dbReference type="EMBL" id="BCK74114.1"/>
    </source>
</evidence>
<evidence type="ECO:0000256" key="1">
    <source>
        <dbReference type="ARBA" id="ARBA00022463"/>
    </source>
</evidence>
<keyword evidence="3" id="KW-1090">Inhibition of host innate immune response by virus</keyword>
<organism evidence="5">
    <name type="scientific">Poinsettia latent virus</name>
    <dbReference type="NCBI Taxonomy" id="305785"/>
    <lineage>
        <taxon>Viruses</taxon>
        <taxon>Riboviria</taxon>
        <taxon>Orthornavirae</taxon>
        <taxon>Pisuviricota</taxon>
        <taxon>Pisoniviricetes</taxon>
        <taxon>Sobelivirales</taxon>
        <taxon>Solemoviridae</taxon>
        <taxon>Polemovirus</taxon>
        <taxon>Polemovirus PNLV</taxon>
    </lineage>
</organism>
<evidence type="ECO:0000256" key="4">
    <source>
        <dbReference type="ARBA" id="ARBA00023280"/>
    </source>
</evidence>
<keyword evidence="2" id="KW-0945">Host-virus interaction</keyword>
<accession>A0A7G1M2I0</accession>
<dbReference type="EMBL" id="LC577770">
    <property type="protein sequence ID" value="BCK74114.1"/>
    <property type="molecule type" value="Genomic_RNA"/>
</dbReference>
<proteinExistence type="predicted"/>
<dbReference type="Pfam" id="PF04662">
    <property type="entry name" value="Luteo_PO"/>
    <property type="match status" value="1"/>
</dbReference>
<evidence type="ECO:0000256" key="2">
    <source>
        <dbReference type="ARBA" id="ARBA00022581"/>
    </source>
</evidence>
<reference evidence="5" key="1">
    <citation type="submission" date="2020-08" db="EMBL/GenBank/DDBJ databases">
        <title>Complete nucleotide sequence and genome structure of poinsettia mosaic virus (PnMV) and poinsettia latent virus (PnLV).</title>
        <authorList>
            <person name="Yoon J.Y."/>
            <person name="Cho I.S."/>
            <person name="Chung B.N."/>
        </authorList>
    </citation>
    <scope>NUCLEOTIDE SEQUENCE</scope>
    <source>
        <strain evidence="5">Eup</strain>
    </source>
</reference>
<evidence type="ECO:0000256" key="3">
    <source>
        <dbReference type="ARBA" id="ARBA00022632"/>
    </source>
</evidence>
<dbReference type="GO" id="GO:0016032">
    <property type="term" value="P:viral process"/>
    <property type="evidence" value="ECO:0007669"/>
    <property type="project" value="InterPro"/>
</dbReference>
<name>A0A7G1M2I0_9VIRU</name>
<protein>
    <submittedName>
        <fullName evidence="5">Uncharacterized protein</fullName>
    </submittedName>
</protein>
<sequence>MQNVNIPVGICNNRIVFRSLGFALSENNLTIEVLSRPIESLGRVLLFLYLYPSFAADYAQRYYGATWNQAYDISVRSLAFLLPFLFSPAVEWAVGPVFKSFVPLTELLKWSLAVGYYPTFPGSRQQLPSVPYDVNYGVQSTKAATVKLLRRAMLDDCIQSKTRLEAMLERGPDTFRNVLKAHISRIDRFTSSSGWHVADDYHMDLVLDISSGISRPSVHDNISFIQRSMRRISDILYDLCVPAHFLDLWRFTGLHVYWIDPIGKFSESVVQQAFMEEIQE</sequence>
<dbReference type="GO" id="GO:0052170">
    <property type="term" value="P:symbiont-mediated suppression of host innate immune response"/>
    <property type="evidence" value="ECO:0007669"/>
    <property type="project" value="UniProtKB-KW"/>
</dbReference>
<keyword evidence="4" id="KW-0899">Viral immunoevasion</keyword>